<keyword evidence="3 6" id="KW-0812">Transmembrane</keyword>
<dbReference type="PANTHER" id="PTHR30250:SF26">
    <property type="entry name" value="PSMA PROTEIN"/>
    <property type="match status" value="1"/>
</dbReference>
<organism evidence="7 8">
    <name type="scientific">Acidicapsa dinghuensis</name>
    <dbReference type="NCBI Taxonomy" id="2218256"/>
    <lineage>
        <taxon>Bacteria</taxon>
        <taxon>Pseudomonadati</taxon>
        <taxon>Acidobacteriota</taxon>
        <taxon>Terriglobia</taxon>
        <taxon>Terriglobales</taxon>
        <taxon>Acidobacteriaceae</taxon>
        <taxon>Acidicapsa</taxon>
    </lineage>
</organism>
<proteinExistence type="predicted"/>
<dbReference type="InterPro" id="IPR050833">
    <property type="entry name" value="Poly_Biosynth_Transport"/>
</dbReference>
<dbReference type="RefSeq" id="WP_263340711.1">
    <property type="nucleotide sequence ID" value="NZ_JAGSYH010000006.1"/>
</dbReference>
<feature type="transmembrane region" description="Helical" evidence="6">
    <location>
        <begin position="47"/>
        <end position="66"/>
    </location>
</feature>
<dbReference type="EMBL" id="JBHSPH010000008">
    <property type="protein sequence ID" value="MFC5864166.1"/>
    <property type="molecule type" value="Genomic_DNA"/>
</dbReference>
<feature type="transmembrane region" description="Helical" evidence="6">
    <location>
        <begin position="118"/>
        <end position="142"/>
    </location>
</feature>
<evidence type="ECO:0000313" key="7">
    <source>
        <dbReference type="EMBL" id="MFC5864166.1"/>
    </source>
</evidence>
<gene>
    <name evidence="7" type="ORF">ACFPT7_17805</name>
</gene>
<reference evidence="8" key="1">
    <citation type="journal article" date="2019" name="Int. J. Syst. Evol. Microbiol.">
        <title>The Global Catalogue of Microorganisms (GCM) 10K type strain sequencing project: providing services to taxonomists for standard genome sequencing and annotation.</title>
        <authorList>
            <consortium name="The Broad Institute Genomics Platform"/>
            <consortium name="The Broad Institute Genome Sequencing Center for Infectious Disease"/>
            <person name="Wu L."/>
            <person name="Ma J."/>
        </authorList>
    </citation>
    <scope>NUCLEOTIDE SEQUENCE [LARGE SCALE GENOMIC DNA]</scope>
    <source>
        <strain evidence="8">JCM 4087</strain>
    </source>
</reference>
<evidence type="ECO:0000313" key="8">
    <source>
        <dbReference type="Proteomes" id="UP001596091"/>
    </source>
</evidence>
<feature type="transmembrane region" description="Helical" evidence="6">
    <location>
        <begin position="366"/>
        <end position="385"/>
    </location>
</feature>
<feature type="transmembrane region" description="Helical" evidence="6">
    <location>
        <begin position="181"/>
        <end position="205"/>
    </location>
</feature>
<accession>A0ABW1EJZ2</accession>
<keyword evidence="4 6" id="KW-1133">Transmembrane helix</keyword>
<keyword evidence="5 6" id="KW-0472">Membrane</keyword>
<dbReference type="PANTHER" id="PTHR30250">
    <property type="entry name" value="PST FAMILY PREDICTED COLANIC ACID TRANSPORTER"/>
    <property type="match status" value="1"/>
</dbReference>
<evidence type="ECO:0000256" key="1">
    <source>
        <dbReference type="ARBA" id="ARBA00004651"/>
    </source>
</evidence>
<feature type="transmembrane region" description="Helical" evidence="6">
    <location>
        <begin position="154"/>
        <end position="175"/>
    </location>
</feature>
<evidence type="ECO:0000256" key="2">
    <source>
        <dbReference type="ARBA" id="ARBA00022475"/>
    </source>
</evidence>
<evidence type="ECO:0000256" key="5">
    <source>
        <dbReference type="ARBA" id="ARBA00023136"/>
    </source>
</evidence>
<name>A0ABW1EJZ2_9BACT</name>
<feature type="transmembrane region" description="Helical" evidence="6">
    <location>
        <begin position="21"/>
        <end position="41"/>
    </location>
</feature>
<dbReference type="Pfam" id="PF01943">
    <property type="entry name" value="Polysacc_synt"/>
    <property type="match status" value="1"/>
</dbReference>
<evidence type="ECO:0000256" key="4">
    <source>
        <dbReference type="ARBA" id="ARBA00022989"/>
    </source>
</evidence>
<dbReference type="Proteomes" id="UP001596091">
    <property type="component" value="Unassembled WGS sequence"/>
</dbReference>
<feature type="transmembrane region" description="Helical" evidence="6">
    <location>
        <begin position="302"/>
        <end position="322"/>
    </location>
</feature>
<comment type="subcellular location">
    <subcellularLocation>
        <location evidence="1">Cell membrane</location>
        <topology evidence="1">Multi-pass membrane protein</topology>
    </subcellularLocation>
</comment>
<evidence type="ECO:0000256" key="3">
    <source>
        <dbReference type="ARBA" id="ARBA00022692"/>
    </source>
</evidence>
<keyword evidence="8" id="KW-1185">Reference proteome</keyword>
<protein>
    <submittedName>
        <fullName evidence="7">Oligosaccharide flippase family protein</fullName>
    </submittedName>
</protein>
<keyword evidence="2" id="KW-1003">Cell membrane</keyword>
<evidence type="ECO:0000256" key="6">
    <source>
        <dbReference type="SAM" id="Phobius"/>
    </source>
</evidence>
<feature type="transmembrane region" description="Helical" evidence="6">
    <location>
        <begin position="87"/>
        <end position="112"/>
    </location>
</feature>
<comment type="caution">
    <text evidence="7">The sequence shown here is derived from an EMBL/GenBank/DDBJ whole genome shotgun (WGS) entry which is preliminary data.</text>
</comment>
<sequence length="430" mass="46619">MRYISKWLPRSDLKKNTLWVMLGNGLKLIIQAAYFVIIARSLGPEQYGAFVAVVAIAAILSPFVGLGTSNLIIRNVVQDQAAFSSSWGNGLFITIVSGLCGLALISSCRFLLPRSIPWAILLLVASSDLILGRLTDLCAFAFGAMERFRATAQINVYSSLARLIGLLVLVSIIHHPSAEQWAVVYLAATAIVTVGSVTAVFATLGKPSLALPQLRRDLLEGFYYSAGQSAQSVYNDIDKTMLARLGDLSATGIYGAAYRLIDVSLVPVKSVLSAAYPGCFRAGQEGISGSIKYMKRLLPKPVGFAIVIVFSLFFFAPVLPHILGKEYTNAVMALRWLALLPFLKTFHFFFADALTGAGYQGIRTMIQFLVAGVNVLVNLWIIPAYSWRGAAWSSLGCDGLLACLYVVALASLSRRQERRSQLVAAEVGDF</sequence>
<feature type="transmembrane region" description="Helical" evidence="6">
    <location>
        <begin position="391"/>
        <end position="412"/>
    </location>
</feature>
<dbReference type="InterPro" id="IPR002797">
    <property type="entry name" value="Polysacc_synth"/>
</dbReference>
<feature type="transmembrane region" description="Helical" evidence="6">
    <location>
        <begin position="334"/>
        <end position="354"/>
    </location>
</feature>